<reference evidence="3 5" key="2">
    <citation type="submission" date="2018-12" db="EMBL/GenBank/DDBJ databases">
        <authorList>
            <consortium name="Pathogen Informatics"/>
        </authorList>
    </citation>
    <scope>NUCLEOTIDE SEQUENCE [LARGE SCALE GENOMIC DNA]</scope>
    <source>
        <strain evidence="3 5">NCTC949</strain>
    </source>
</reference>
<dbReference type="OrthoDB" id="4527292at2"/>
<evidence type="ECO:0000256" key="1">
    <source>
        <dbReference type="SAM" id="SignalP"/>
    </source>
</evidence>
<protein>
    <submittedName>
        <fullName evidence="2">Putative esterase</fullName>
    </submittedName>
    <submittedName>
        <fullName evidence="3">Surface layer protein</fullName>
        <ecNumber evidence="3">2.3.1.-</ecNumber>
    </submittedName>
</protein>
<dbReference type="KEGG" id="cku:UL82_09550"/>
<dbReference type="GO" id="GO:0016747">
    <property type="term" value="F:acyltransferase activity, transferring groups other than amino-acyl groups"/>
    <property type="evidence" value="ECO:0007669"/>
    <property type="project" value="TreeGrafter"/>
</dbReference>
<dbReference type="Gene3D" id="3.40.50.1820">
    <property type="entry name" value="alpha/beta hydrolase"/>
    <property type="match status" value="1"/>
</dbReference>
<evidence type="ECO:0000313" key="5">
    <source>
        <dbReference type="Proteomes" id="UP000271380"/>
    </source>
</evidence>
<dbReference type="STRING" id="35755.UL82_09550"/>
<keyword evidence="1" id="KW-0732">Signal</keyword>
<dbReference type="Proteomes" id="UP000033457">
    <property type="component" value="Chromosome"/>
</dbReference>
<dbReference type="AlphaFoldDB" id="A0A0F6R353"/>
<accession>A0A0F6R353</accession>
<dbReference type="EMBL" id="CP011312">
    <property type="protein sequence ID" value="AKE42048.1"/>
    <property type="molecule type" value="Genomic_DNA"/>
</dbReference>
<sequence>MTFRAWARSMVSILGTTAMVMASAAYLPAGAIPAVDEAYETFVGVDEPSAMVVQQLSTTLSAEGITLGAPSLFGSSDRTQPAVTPELAGAPSQRWVEMPHAELDMNPQVLDRLVEFAQVDGKRVRQINAYSPSMDRTIPLVWIRPEDTSKPHPVAYFLNGIDGGTGDGHWLGKTDIVNFYANKNVHVIVPMQGAVSYYADWLEPNPFYGGKKEMWETFLVHELVEPLEKAIGGNGMRSLAGNSMGAAAVYNIAAHHPGFYNSIGAFSGCAESNSLWGRMVMSATLSAHGIAPQTVFGPVDSAYARYNDALLNAEKYRQQPNIWIGTASGLPSQNDLEWMRTGEISSNPVEVLSGGSIEMATNYCTHRMKAKLEALNIPATYDVHNTGIHEWSLWAQQLDSYWQVQRKGFGL</sequence>
<dbReference type="InterPro" id="IPR000801">
    <property type="entry name" value="Esterase-like"/>
</dbReference>
<dbReference type="PANTHER" id="PTHR48098:SF1">
    <property type="entry name" value="DIACYLGLYCEROL ACYLTRANSFERASE_MYCOLYLTRANSFERASE AG85A"/>
    <property type="match status" value="1"/>
</dbReference>
<dbReference type="InterPro" id="IPR029058">
    <property type="entry name" value="AB_hydrolase_fold"/>
</dbReference>
<keyword evidence="3" id="KW-0808">Transferase</keyword>
<evidence type="ECO:0000313" key="2">
    <source>
        <dbReference type="EMBL" id="AKE42048.1"/>
    </source>
</evidence>
<dbReference type="InterPro" id="IPR050583">
    <property type="entry name" value="Mycobacterial_A85_antigen"/>
</dbReference>
<dbReference type="PANTHER" id="PTHR48098">
    <property type="entry name" value="ENTEROCHELIN ESTERASE-RELATED"/>
    <property type="match status" value="1"/>
</dbReference>
<feature type="signal peptide" evidence="1">
    <location>
        <begin position="1"/>
        <end position="24"/>
    </location>
</feature>
<reference evidence="2 4" key="1">
    <citation type="journal article" date="2015" name="Genome Announc.">
        <title>Complete Genome Sequence of Corynebacterium kutscheri DSM 20755, a Corynebacterial Type Strain with Remarkably Low G+C Content of Chromosomal DNA.</title>
        <authorList>
            <person name="Ruckert C."/>
            <person name="Albersmeier A."/>
            <person name="Winkler A."/>
            <person name="Tauch A."/>
        </authorList>
    </citation>
    <scope>NUCLEOTIDE SEQUENCE [LARGE SCALE GENOMIC DNA]</scope>
    <source>
        <strain evidence="2 4">DSM 20755</strain>
    </source>
</reference>
<dbReference type="Proteomes" id="UP000271380">
    <property type="component" value="Chromosome"/>
</dbReference>
<organism evidence="2 4">
    <name type="scientific">Corynebacterium kutscheri</name>
    <dbReference type="NCBI Taxonomy" id="35755"/>
    <lineage>
        <taxon>Bacteria</taxon>
        <taxon>Bacillati</taxon>
        <taxon>Actinomycetota</taxon>
        <taxon>Actinomycetes</taxon>
        <taxon>Mycobacteriales</taxon>
        <taxon>Corynebacteriaceae</taxon>
        <taxon>Corynebacterium</taxon>
    </lineage>
</organism>
<keyword evidence="4" id="KW-1185">Reference proteome</keyword>
<feature type="chain" id="PRO_5043120034" evidence="1">
    <location>
        <begin position="25"/>
        <end position="411"/>
    </location>
</feature>
<evidence type="ECO:0000313" key="3">
    <source>
        <dbReference type="EMBL" id="VEH06093.1"/>
    </source>
</evidence>
<evidence type="ECO:0000313" key="4">
    <source>
        <dbReference type="Proteomes" id="UP000033457"/>
    </source>
</evidence>
<proteinExistence type="predicted"/>
<name>A0A0F6R353_9CORY</name>
<keyword evidence="3" id="KW-0012">Acyltransferase</keyword>
<dbReference type="Pfam" id="PF00756">
    <property type="entry name" value="Esterase"/>
    <property type="match status" value="1"/>
</dbReference>
<dbReference type="SUPFAM" id="SSF53474">
    <property type="entry name" value="alpha/beta-Hydrolases"/>
    <property type="match status" value="1"/>
</dbReference>
<gene>
    <name evidence="3" type="primary">fbpA</name>
    <name evidence="3" type="ORF">NCTC949_00946</name>
    <name evidence="2" type="ORF">UL82_09550</name>
</gene>
<dbReference type="EMBL" id="LR134377">
    <property type="protein sequence ID" value="VEH06093.1"/>
    <property type="molecule type" value="Genomic_DNA"/>
</dbReference>
<dbReference type="HOGENOM" id="CLU_026624_0_2_11"/>
<dbReference type="RefSeq" id="WP_052735943.1">
    <property type="nucleotide sequence ID" value="NZ_CP011312.1"/>
</dbReference>
<dbReference type="EC" id="2.3.1.-" evidence="3"/>